<gene>
    <name evidence="1" type="ORF">DR999_PMT11240</name>
</gene>
<reference evidence="1 2" key="1">
    <citation type="submission" date="2019-04" db="EMBL/GenBank/DDBJ databases">
        <title>Draft genome of the big-headed turtle Platysternon megacephalum.</title>
        <authorList>
            <person name="Gong S."/>
        </authorList>
    </citation>
    <scope>NUCLEOTIDE SEQUENCE [LARGE SCALE GENOMIC DNA]</scope>
    <source>
        <strain evidence="1">DO16091913</strain>
        <tissue evidence="1">Muscle</tissue>
    </source>
</reference>
<evidence type="ECO:0000313" key="1">
    <source>
        <dbReference type="EMBL" id="TFK06059.1"/>
    </source>
</evidence>
<sequence length="122" mass="13530">MIDVIPFPWSIVGGSSNSMEEPDPANNLALKEWWLHGKFGVAGKSWVELILCMNRLGVVDIATRSGSAEPVGKQQRLGRKQLQRSLNNTLHQPIPALKPESSYLPLAEIGLERHPVTRPEEP</sequence>
<evidence type="ECO:0000313" key="2">
    <source>
        <dbReference type="Proteomes" id="UP000297703"/>
    </source>
</evidence>
<dbReference type="AlphaFoldDB" id="A0A4D9E708"/>
<organism evidence="1 2">
    <name type="scientific">Platysternon megacephalum</name>
    <name type="common">big-headed turtle</name>
    <dbReference type="NCBI Taxonomy" id="55544"/>
    <lineage>
        <taxon>Eukaryota</taxon>
        <taxon>Metazoa</taxon>
        <taxon>Chordata</taxon>
        <taxon>Craniata</taxon>
        <taxon>Vertebrata</taxon>
        <taxon>Euteleostomi</taxon>
        <taxon>Archelosauria</taxon>
        <taxon>Testudinata</taxon>
        <taxon>Testudines</taxon>
        <taxon>Cryptodira</taxon>
        <taxon>Durocryptodira</taxon>
        <taxon>Testudinoidea</taxon>
        <taxon>Platysternidae</taxon>
        <taxon>Platysternon</taxon>
    </lineage>
</organism>
<proteinExistence type="predicted"/>
<dbReference type="EMBL" id="QXTE01000103">
    <property type="protein sequence ID" value="TFK06059.1"/>
    <property type="molecule type" value="Genomic_DNA"/>
</dbReference>
<dbReference type="Proteomes" id="UP000297703">
    <property type="component" value="Unassembled WGS sequence"/>
</dbReference>
<protein>
    <submittedName>
        <fullName evidence="1">Retinoblastoma-like protein 1</fullName>
    </submittedName>
</protein>
<keyword evidence="2" id="KW-1185">Reference proteome</keyword>
<accession>A0A4D9E708</accession>
<comment type="caution">
    <text evidence="1">The sequence shown here is derived from an EMBL/GenBank/DDBJ whole genome shotgun (WGS) entry which is preliminary data.</text>
</comment>
<reference evidence="1 2" key="2">
    <citation type="submission" date="2019-04" db="EMBL/GenBank/DDBJ databases">
        <title>The genome sequence of big-headed turtle.</title>
        <authorList>
            <person name="Gong S."/>
        </authorList>
    </citation>
    <scope>NUCLEOTIDE SEQUENCE [LARGE SCALE GENOMIC DNA]</scope>
    <source>
        <strain evidence="1">DO16091913</strain>
        <tissue evidence="1">Muscle</tissue>
    </source>
</reference>
<name>A0A4D9E708_9SAUR</name>